<dbReference type="Pfam" id="PF15882">
    <property type="entry name" value="DUF4735"/>
    <property type="match status" value="1"/>
</dbReference>
<keyword evidence="2" id="KW-1133">Transmembrane helix</keyword>
<feature type="compositionally biased region" description="Basic and acidic residues" evidence="1">
    <location>
        <begin position="566"/>
        <end position="587"/>
    </location>
</feature>
<evidence type="ECO:0000313" key="5">
    <source>
        <dbReference type="RefSeq" id="XP_022335029.1"/>
    </source>
</evidence>
<feature type="transmembrane region" description="Helical" evidence="2">
    <location>
        <begin position="642"/>
        <end position="664"/>
    </location>
</feature>
<organism evidence="4 5">
    <name type="scientific">Crassostrea virginica</name>
    <name type="common">Eastern oyster</name>
    <dbReference type="NCBI Taxonomy" id="6565"/>
    <lineage>
        <taxon>Eukaryota</taxon>
        <taxon>Metazoa</taxon>
        <taxon>Spiralia</taxon>
        <taxon>Lophotrochozoa</taxon>
        <taxon>Mollusca</taxon>
        <taxon>Bivalvia</taxon>
        <taxon>Autobranchia</taxon>
        <taxon>Pteriomorphia</taxon>
        <taxon>Ostreida</taxon>
        <taxon>Ostreoidea</taxon>
        <taxon>Ostreidae</taxon>
        <taxon>Crassostrea</taxon>
    </lineage>
</organism>
<feature type="compositionally biased region" description="Acidic residues" evidence="1">
    <location>
        <begin position="308"/>
        <end position="317"/>
    </location>
</feature>
<dbReference type="PANTHER" id="PTHR33539">
    <property type="entry name" value="UPF0764 PROTEIN C16ORF89"/>
    <property type="match status" value="1"/>
</dbReference>
<keyword evidence="3" id="KW-0732">Signal</keyword>
<dbReference type="InterPro" id="IPR031751">
    <property type="entry name" value="DUF4735"/>
</dbReference>
<dbReference type="PANTHER" id="PTHR33539:SF1">
    <property type="entry name" value="UPF0764 PROTEIN C16ORF89"/>
    <property type="match status" value="1"/>
</dbReference>
<name>A0A8B8E5Q0_CRAVI</name>
<keyword evidence="4" id="KW-1185">Reference proteome</keyword>
<evidence type="ECO:0000313" key="4">
    <source>
        <dbReference type="Proteomes" id="UP000694844"/>
    </source>
</evidence>
<evidence type="ECO:0000256" key="1">
    <source>
        <dbReference type="SAM" id="MobiDB-lite"/>
    </source>
</evidence>
<dbReference type="AlphaFoldDB" id="A0A8B8E5Q0"/>
<dbReference type="GeneID" id="111131685"/>
<evidence type="ECO:0000256" key="2">
    <source>
        <dbReference type="SAM" id="Phobius"/>
    </source>
</evidence>
<feature type="region of interest" description="Disordered" evidence="1">
    <location>
        <begin position="305"/>
        <end position="335"/>
    </location>
</feature>
<accession>A0A8B8E5Q0</accession>
<sequence>MAALWKMVLFAAISFAVSAPVDKRMQALTDTLSAIERLVRYYKSIFRELNIDGLFGLRVLEGQLSNLLEDFKMSGNRGLSDDITARIRHLKTEATQISEEAVEFVKKGDEEYYKNLHFVVSRPWVLWRNQRELNLSMHWSNNVYFSNQKKLSESESDNCMTQLTGTLEKGNSAMCQIREDCVQLMTHRGMTGYGITHQILWSMLSEQAGCLTTMKSLFEKHGTSLEDFQTEFCTNNFLEMIQTVHIILKEKITPRFQDLFLEQQFVCPNIGFFQFLSSAYLYEIITWQKENGCFGSMPRTANSKGDDFDYDYEDDSTEGNTSPPPSRQTMENSYNASHSGVVVQRGQKLVQQFPNKDSINQDLKDNVMKPLQRGLLSVSDSKTYRSRKLLVEKAMSGGCLAHKTAVGAGALVVYLRYLIKPGAFDMFNNMAFIKSKLNINEPLTDNEDIAYALAMGQPLQKLPREIQDKTALRKQDKSIVANRTLLKKDYSQPGALNNNVLAAQLYGKPEKEEYYANQKDREEYYEEKDESPEYSRNKKVGRDSEMLQFDKGKDKNDNADDDYKDDDYNVKDDDKEDNVKNDDRDYPYYDVNQQKQREEADRIEREDKDQYVVKRDKEGQPLPAGGVTEKLAVLGRPEGPSLGTVLLGFTAVFCVLLFFVYRFIKSRRVHIHYSIRSLMRRM</sequence>
<dbReference type="Proteomes" id="UP000694844">
    <property type="component" value="Chromosome 4"/>
</dbReference>
<protein>
    <submittedName>
        <fullName evidence="5">Uncharacterized protein LOC111131685</fullName>
    </submittedName>
</protein>
<gene>
    <name evidence="5" type="primary">LOC111131685</name>
</gene>
<dbReference type="GO" id="GO:0016020">
    <property type="term" value="C:membrane"/>
    <property type="evidence" value="ECO:0007669"/>
    <property type="project" value="TreeGrafter"/>
</dbReference>
<reference evidence="5" key="1">
    <citation type="submission" date="2025-08" db="UniProtKB">
        <authorList>
            <consortium name="RefSeq"/>
        </authorList>
    </citation>
    <scope>IDENTIFICATION</scope>
    <source>
        <tissue evidence="5">Whole sample</tissue>
    </source>
</reference>
<dbReference type="RefSeq" id="XP_022335029.1">
    <property type="nucleotide sequence ID" value="XM_022479321.1"/>
</dbReference>
<feature type="chain" id="PRO_5034282741" evidence="3">
    <location>
        <begin position="19"/>
        <end position="682"/>
    </location>
</feature>
<evidence type="ECO:0000256" key="3">
    <source>
        <dbReference type="SAM" id="SignalP"/>
    </source>
</evidence>
<dbReference type="KEGG" id="cvn:111131685"/>
<feature type="signal peptide" evidence="3">
    <location>
        <begin position="1"/>
        <end position="18"/>
    </location>
</feature>
<proteinExistence type="predicted"/>
<keyword evidence="2" id="KW-0472">Membrane</keyword>
<feature type="region of interest" description="Disordered" evidence="1">
    <location>
        <begin position="521"/>
        <end position="588"/>
    </location>
</feature>
<keyword evidence="2" id="KW-0812">Transmembrane</keyword>
<dbReference type="OrthoDB" id="5949187at2759"/>
<dbReference type="GO" id="GO:0005829">
    <property type="term" value="C:cytosol"/>
    <property type="evidence" value="ECO:0007669"/>
    <property type="project" value="TreeGrafter"/>
</dbReference>
<feature type="compositionally biased region" description="Basic and acidic residues" evidence="1">
    <location>
        <begin position="531"/>
        <end position="558"/>
    </location>
</feature>